<dbReference type="InterPro" id="IPR044946">
    <property type="entry name" value="Restrct_endonuc_typeI_TRD_sf"/>
</dbReference>
<reference evidence="4 5" key="1">
    <citation type="submission" date="2017-03" db="EMBL/GenBank/DDBJ databases">
        <title>Complete genome sequence of Bacillus thuringiensis L-7601, a novel melanin producing strain.</title>
        <authorList>
            <person name="Cai J."/>
            <person name="Cao Z."/>
            <person name="Tan T."/>
        </authorList>
    </citation>
    <scope>NUCLEOTIDE SEQUENCE [LARGE SCALE GENOMIC DNA]</scope>
    <source>
        <strain evidence="4 5">L-7601</strain>
    </source>
</reference>
<name>A0A9W3T9R1_BACTU</name>
<gene>
    <name evidence="4" type="ORF">B4918_04865</name>
</gene>
<dbReference type="GO" id="GO:0003677">
    <property type="term" value="F:DNA binding"/>
    <property type="evidence" value="ECO:0007669"/>
    <property type="project" value="UniProtKB-KW"/>
</dbReference>
<evidence type="ECO:0000313" key="5">
    <source>
        <dbReference type="Proteomes" id="UP000191057"/>
    </source>
</evidence>
<protein>
    <submittedName>
        <fullName evidence="4">Uncharacterized protein</fullName>
    </submittedName>
</protein>
<dbReference type="AlphaFoldDB" id="A0A9W3T9R1"/>
<proteinExistence type="inferred from homology"/>
<dbReference type="GO" id="GO:0009307">
    <property type="term" value="P:DNA restriction-modification system"/>
    <property type="evidence" value="ECO:0007669"/>
    <property type="project" value="UniProtKB-KW"/>
</dbReference>
<dbReference type="Pfam" id="PF01420">
    <property type="entry name" value="Methylase_S"/>
    <property type="match status" value="2"/>
</dbReference>
<keyword evidence="3" id="KW-0238">DNA-binding</keyword>
<dbReference type="PANTHER" id="PTHR30408:SF12">
    <property type="entry name" value="TYPE I RESTRICTION ENZYME MJAVIII SPECIFICITY SUBUNIT"/>
    <property type="match status" value="1"/>
</dbReference>
<dbReference type="InterPro" id="IPR000055">
    <property type="entry name" value="Restrct_endonuc_typeI_TRD"/>
</dbReference>
<sequence length="434" mass="50395">MSSHNQYYYQWFEEIPLDWEYKKIKFLTTLRNEKINENTELPYVGLENIESKTGMYFGIDSTNNVEVEGISNKFYENDVLFGKLRPYLAKCILSDFEGICTTELLVMKVKEQKLSEKYLKYLLLSPKFIDLVNSSTYGSKMPRANWGFIKNIEIPVPELAVQKRIENFIENKTIEIDELIVEKEQLIQLLEEKRQSIITEAVTKGLNPNVKMKDSGVEWIDEIPEQWEKTRLDFIARVKARLGWKGLKADEYVDKGYIFLSTPNLKSRNIDFENVNYITEERYVESPEIMLEKGDVLLAKDGSTLGITNVVRELPSKATVNSSIAVLRPKELIDSIYFYYYLSSTYIQDIINQIKGGMGVPHLFQADIKKFPVILPPLCEQKEIAKYIDEQVENLDSLIETIKVQIQNLKDYRQSLIYEAVTGKIDVRDFEVKA</sequence>
<evidence type="ECO:0000256" key="3">
    <source>
        <dbReference type="ARBA" id="ARBA00023125"/>
    </source>
</evidence>
<evidence type="ECO:0000256" key="1">
    <source>
        <dbReference type="ARBA" id="ARBA00010923"/>
    </source>
</evidence>
<evidence type="ECO:0000313" key="4">
    <source>
        <dbReference type="EMBL" id="AQY37368.1"/>
    </source>
</evidence>
<dbReference type="EMBL" id="CP020002">
    <property type="protein sequence ID" value="AQY37368.1"/>
    <property type="molecule type" value="Genomic_DNA"/>
</dbReference>
<dbReference type="RefSeq" id="WP_079245121.1">
    <property type="nucleotide sequence ID" value="NZ_JARSYF010000034.1"/>
</dbReference>
<dbReference type="PANTHER" id="PTHR30408">
    <property type="entry name" value="TYPE-1 RESTRICTION ENZYME ECOKI SPECIFICITY PROTEIN"/>
    <property type="match status" value="1"/>
</dbReference>
<dbReference type="REBASE" id="195379">
    <property type="entry name" value="S.Bth7601ORF4860P"/>
</dbReference>
<dbReference type="Proteomes" id="UP000191057">
    <property type="component" value="Chromosome"/>
</dbReference>
<dbReference type="Gene3D" id="3.90.220.20">
    <property type="entry name" value="DNA methylase specificity domains"/>
    <property type="match status" value="2"/>
</dbReference>
<organism evidence="4 5">
    <name type="scientific">Bacillus thuringiensis</name>
    <dbReference type="NCBI Taxonomy" id="1428"/>
    <lineage>
        <taxon>Bacteria</taxon>
        <taxon>Bacillati</taxon>
        <taxon>Bacillota</taxon>
        <taxon>Bacilli</taxon>
        <taxon>Bacillales</taxon>
        <taxon>Bacillaceae</taxon>
        <taxon>Bacillus</taxon>
        <taxon>Bacillus cereus group</taxon>
    </lineage>
</organism>
<dbReference type="SUPFAM" id="SSF116734">
    <property type="entry name" value="DNA methylase specificity domain"/>
    <property type="match status" value="2"/>
</dbReference>
<comment type="similarity">
    <text evidence="1">Belongs to the type-I restriction system S methylase family.</text>
</comment>
<evidence type="ECO:0000256" key="2">
    <source>
        <dbReference type="ARBA" id="ARBA00022747"/>
    </source>
</evidence>
<keyword evidence="2" id="KW-0680">Restriction system</keyword>
<dbReference type="InterPro" id="IPR052021">
    <property type="entry name" value="Type-I_RS_S_subunit"/>
</dbReference>
<accession>A0A9W3T9R1</accession>